<accession>A0A382XJL2</accession>
<dbReference type="EMBL" id="UINC01167888">
    <property type="protein sequence ID" value="SVD70631.1"/>
    <property type="molecule type" value="Genomic_DNA"/>
</dbReference>
<dbReference type="AlphaFoldDB" id="A0A382XJL2"/>
<organism evidence="1">
    <name type="scientific">marine metagenome</name>
    <dbReference type="NCBI Taxonomy" id="408172"/>
    <lineage>
        <taxon>unclassified sequences</taxon>
        <taxon>metagenomes</taxon>
        <taxon>ecological metagenomes</taxon>
    </lineage>
</organism>
<gene>
    <name evidence="1" type="ORF">METZ01_LOCUS423485</name>
</gene>
<evidence type="ECO:0000313" key="1">
    <source>
        <dbReference type="EMBL" id="SVD70631.1"/>
    </source>
</evidence>
<protein>
    <submittedName>
        <fullName evidence="1">Uncharacterized protein</fullName>
    </submittedName>
</protein>
<name>A0A382XJL2_9ZZZZ</name>
<sequence>MFDYRNDEGKWLDYHQFRSPQQALRQLMQYVEFGEDNDGQIVIYTNLTFKSAGSDAIVPQEQVVDMDTGVSV</sequence>
<proteinExistence type="predicted"/>
<reference evidence="1" key="1">
    <citation type="submission" date="2018-05" db="EMBL/GenBank/DDBJ databases">
        <authorList>
            <person name="Lanie J.A."/>
            <person name="Ng W.-L."/>
            <person name="Kazmierczak K.M."/>
            <person name="Andrzejewski T.M."/>
            <person name="Davidsen T.M."/>
            <person name="Wayne K.J."/>
            <person name="Tettelin H."/>
            <person name="Glass J.I."/>
            <person name="Rusch D."/>
            <person name="Podicherti R."/>
            <person name="Tsui H.-C.T."/>
            <person name="Winkler M.E."/>
        </authorList>
    </citation>
    <scope>NUCLEOTIDE SEQUENCE</scope>
</reference>